<evidence type="ECO:0000313" key="2">
    <source>
        <dbReference type="Proteomes" id="UP000645390"/>
    </source>
</evidence>
<dbReference type="Pfam" id="PF13602">
    <property type="entry name" value="ADH_zinc_N_2"/>
    <property type="match status" value="1"/>
</dbReference>
<proteinExistence type="predicted"/>
<reference evidence="2" key="1">
    <citation type="journal article" date="2019" name="Int. J. Syst. Evol. Microbiol.">
        <title>The Global Catalogue of Microorganisms (GCM) 10K type strain sequencing project: providing services to taxonomists for standard genome sequencing and annotation.</title>
        <authorList>
            <consortium name="The Broad Institute Genomics Platform"/>
            <consortium name="The Broad Institute Genome Sequencing Center for Infectious Disease"/>
            <person name="Wu L."/>
            <person name="Ma J."/>
        </authorList>
    </citation>
    <scope>NUCLEOTIDE SEQUENCE [LARGE SCALE GENOMIC DNA]</scope>
    <source>
        <strain evidence="2">CCM 8939</strain>
    </source>
</reference>
<dbReference type="PANTHER" id="PTHR11695:SF294">
    <property type="entry name" value="RETICULON-4-INTERACTING PROTEIN 1, MITOCHONDRIAL"/>
    <property type="match status" value="1"/>
</dbReference>
<name>A0ABQ2BM62_9SPHI</name>
<comment type="caution">
    <text evidence="1">The sequence shown here is derived from an EMBL/GenBank/DDBJ whole genome shotgun (WGS) entry which is preliminary data.</text>
</comment>
<organism evidence="1 2">
    <name type="scientific">Pedobacter mendelii</name>
    <dbReference type="NCBI Taxonomy" id="1908240"/>
    <lineage>
        <taxon>Bacteria</taxon>
        <taxon>Pseudomonadati</taxon>
        <taxon>Bacteroidota</taxon>
        <taxon>Sphingobacteriia</taxon>
        <taxon>Sphingobacteriales</taxon>
        <taxon>Sphingobacteriaceae</taxon>
        <taxon>Pedobacter</taxon>
    </lineage>
</organism>
<dbReference type="Proteomes" id="UP000645390">
    <property type="component" value="Unassembled WGS sequence"/>
</dbReference>
<keyword evidence="2" id="KW-1185">Reference proteome</keyword>
<dbReference type="Gene3D" id="3.90.180.10">
    <property type="entry name" value="Medium-chain alcohol dehydrogenases, catalytic domain"/>
    <property type="match status" value="1"/>
</dbReference>
<evidence type="ECO:0000313" key="1">
    <source>
        <dbReference type="EMBL" id="GGI29533.1"/>
    </source>
</evidence>
<dbReference type="SUPFAM" id="SSF51735">
    <property type="entry name" value="NAD(P)-binding Rossmann-fold domains"/>
    <property type="match status" value="1"/>
</dbReference>
<dbReference type="RefSeq" id="WP_188417569.1">
    <property type="nucleotide sequence ID" value="NZ_BMDJ01000021.1"/>
</dbReference>
<dbReference type="PANTHER" id="PTHR11695">
    <property type="entry name" value="ALCOHOL DEHYDROGENASE RELATED"/>
    <property type="match status" value="1"/>
</dbReference>
<protein>
    <recommendedName>
        <fullName evidence="3">Zinc-binding dehydrogenase</fullName>
    </recommendedName>
</protein>
<accession>A0ABQ2BM62</accession>
<evidence type="ECO:0008006" key="3">
    <source>
        <dbReference type="Google" id="ProtNLM"/>
    </source>
</evidence>
<dbReference type="EMBL" id="BMDJ01000021">
    <property type="protein sequence ID" value="GGI29533.1"/>
    <property type="molecule type" value="Genomic_DNA"/>
</dbReference>
<dbReference type="Gene3D" id="3.40.50.720">
    <property type="entry name" value="NAD(P)-binding Rossmann-like Domain"/>
    <property type="match status" value="1"/>
</dbReference>
<sequence>MNFLREFGIDEFIDYTKINAEEVAQEIDLVIDCVGGQTTGRFLRMLIRGGSLFPIFPLGFSGSEETDKLGVRVSSTQVRSSGAQLSEIASLLDSGTLRVVIDSTFPLSDARMAHDRAEHGSIQGKVVLTVDQS</sequence>
<dbReference type="InterPro" id="IPR036291">
    <property type="entry name" value="NAD(P)-bd_dom_sf"/>
</dbReference>
<gene>
    <name evidence="1" type="ORF">GCM10008119_38100</name>
</gene>
<dbReference type="InterPro" id="IPR050700">
    <property type="entry name" value="YIM1/Zinc_Alcohol_DH_Fams"/>
</dbReference>